<dbReference type="Pfam" id="PF00535">
    <property type="entry name" value="Glycos_transf_2"/>
    <property type="match status" value="1"/>
</dbReference>
<dbReference type="GO" id="GO:0016757">
    <property type="term" value="F:glycosyltransferase activity"/>
    <property type="evidence" value="ECO:0007669"/>
    <property type="project" value="UniProtKB-KW"/>
</dbReference>
<dbReference type="Gene3D" id="3.90.550.10">
    <property type="entry name" value="Spore Coat Polysaccharide Biosynthesis Protein SpsA, Chain A"/>
    <property type="match status" value="1"/>
</dbReference>
<name>A0ABU3P4K3_9FIRM</name>
<evidence type="ECO:0000259" key="1">
    <source>
        <dbReference type="Pfam" id="PF00535"/>
    </source>
</evidence>
<keyword evidence="2" id="KW-0328">Glycosyltransferase</keyword>
<accession>A0ABU3P4K3</accession>
<dbReference type="RefSeq" id="WP_413782410.1">
    <property type="nucleotide sequence ID" value="NZ_JAUOZS010000001.1"/>
</dbReference>
<dbReference type="SUPFAM" id="SSF53448">
    <property type="entry name" value="Nucleotide-diphospho-sugar transferases"/>
    <property type="match status" value="1"/>
</dbReference>
<dbReference type="CDD" id="cd00761">
    <property type="entry name" value="Glyco_tranf_GTA_type"/>
    <property type="match status" value="1"/>
</dbReference>
<dbReference type="InterPro" id="IPR029044">
    <property type="entry name" value="Nucleotide-diphossugar_trans"/>
</dbReference>
<proteinExistence type="predicted"/>
<dbReference type="Proteomes" id="UP001254848">
    <property type="component" value="Unassembled WGS sequence"/>
</dbReference>
<comment type="caution">
    <text evidence="2">The sequence shown here is derived from an EMBL/GenBank/DDBJ whole genome shotgun (WGS) entry which is preliminary data.</text>
</comment>
<protein>
    <submittedName>
        <fullName evidence="2">Glycosyltransferase family 2 protein</fullName>
        <ecNumber evidence="2">2.4.-.-</ecNumber>
    </submittedName>
</protein>
<dbReference type="InterPro" id="IPR001173">
    <property type="entry name" value="Glyco_trans_2-like"/>
</dbReference>
<keyword evidence="3" id="KW-1185">Reference proteome</keyword>
<dbReference type="PANTHER" id="PTHR22916:SF3">
    <property type="entry name" value="UDP-GLCNAC:BETAGAL BETA-1,3-N-ACETYLGLUCOSAMINYLTRANSFERASE-LIKE PROTEIN 1"/>
    <property type="match status" value="1"/>
</dbReference>
<dbReference type="EC" id="2.4.-.-" evidence="2"/>
<reference evidence="2 3" key="1">
    <citation type="submission" date="2023-07" db="EMBL/GenBank/DDBJ databases">
        <title>The novel representative of Negativicutes class, Anaeroselena agilis gen. nov. sp. nov.</title>
        <authorList>
            <person name="Prokofeva M.I."/>
            <person name="Elcheninov A.G."/>
            <person name="Klyukina A."/>
            <person name="Kublanov I.V."/>
            <person name="Frolov E.N."/>
            <person name="Podosokorskaya O.A."/>
        </authorList>
    </citation>
    <scope>NUCLEOTIDE SEQUENCE [LARGE SCALE GENOMIC DNA]</scope>
    <source>
        <strain evidence="2 3">4137-cl</strain>
    </source>
</reference>
<organism evidence="2 3">
    <name type="scientific">Anaeroselena agilis</name>
    <dbReference type="NCBI Taxonomy" id="3063788"/>
    <lineage>
        <taxon>Bacteria</taxon>
        <taxon>Bacillati</taxon>
        <taxon>Bacillota</taxon>
        <taxon>Negativicutes</taxon>
        <taxon>Acetonemataceae</taxon>
        <taxon>Anaeroselena</taxon>
    </lineage>
</organism>
<feature type="domain" description="Glycosyltransferase 2-like" evidence="1">
    <location>
        <begin position="3"/>
        <end position="125"/>
    </location>
</feature>
<dbReference type="PANTHER" id="PTHR22916">
    <property type="entry name" value="GLYCOSYLTRANSFERASE"/>
    <property type="match status" value="1"/>
</dbReference>
<keyword evidence="2" id="KW-0808">Transferase</keyword>
<evidence type="ECO:0000313" key="3">
    <source>
        <dbReference type="Proteomes" id="UP001254848"/>
    </source>
</evidence>
<sequence>MVSIIMPAYNVQEYIAASIESVIAQTYVDWELIVVNDGSTDGTEDVVLSYARKEPRIVYYRQSNQGAAAGRNKGLAMAGGRLVAFLDGDDLWHPLFLAKVAAAWQAAGAGVAFSDHERLFADGRREINRNKLYAEKGLIAGDIYMDTVTWQVWMHLGAMLMPKELLTGNGIDFTAGCLMWEDVEFQLKVLAVARVTHVPEVLMAYRERPGSTTRKLWRWETYVHQVYAVERVLAFIGDVFPADRRKAFAATRRLVDFECYRFLYKMLKIGRYADMLGLMDAHGWDSRVRRVIAGDLGFRHRIRAWLVVCGLPQVWRAIALVWRLLLVFRPKDQLRAG</sequence>
<evidence type="ECO:0000313" key="2">
    <source>
        <dbReference type="EMBL" id="MDT8903972.1"/>
    </source>
</evidence>
<dbReference type="EMBL" id="JAUOZS010000001">
    <property type="protein sequence ID" value="MDT8903972.1"/>
    <property type="molecule type" value="Genomic_DNA"/>
</dbReference>
<gene>
    <name evidence="2" type="ORF">Q4T40_22290</name>
</gene>